<dbReference type="CDD" id="cd03379">
    <property type="entry name" value="beta_CA_cladeD"/>
    <property type="match status" value="1"/>
</dbReference>
<gene>
    <name evidence="7" type="primary">ytiB</name>
    <name evidence="7" type="ordered locus">Curi_c24320</name>
</gene>
<dbReference type="PATRIC" id="fig|1128398.3.peg.2507"/>
<reference evidence="7 8" key="1">
    <citation type="journal article" date="2012" name="PLoS ONE">
        <title>The purine-utilizing bacterium Clostridium acidurici 9a: a genome-guided metabolic reconsideration.</title>
        <authorList>
            <person name="Hartwich K."/>
            <person name="Poehlein A."/>
            <person name="Daniel R."/>
        </authorList>
    </citation>
    <scope>NUCLEOTIDE SEQUENCE [LARGE SCALE GENOMIC DNA]</scope>
    <source>
        <strain evidence="8">ATCC 7906 / DSM 604 / BCRC 14475 / CIP 104303 / KCTC 5404 / NCIMB 10678 / 9a</strain>
    </source>
</reference>
<feature type="binding site" evidence="6">
    <location>
        <position position="49"/>
    </location>
    <ligand>
        <name>Zn(2+)</name>
        <dbReference type="ChEBI" id="CHEBI:29105"/>
    </ligand>
</feature>
<evidence type="ECO:0000256" key="5">
    <source>
        <dbReference type="ARBA" id="ARBA00048348"/>
    </source>
</evidence>
<dbReference type="AlphaFoldDB" id="K0B2S3"/>
<keyword evidence="3 6" id="KW-0479">Metal-binding</keyword>
<dbReference type="GO" id="GO:0004089">
    <property type="term" value="F:carbonate dehydratase activity"/>
    <property type="evidence" value="ECO:0007669"/>
    <property type="project" value="UniProtKB-EC"/>
</dbReference>
<feature type="binding site" evidence="6">
    <location>
        <position position="105"/>
    </location>
    <ligand>
        <name>Zn(2+)</name>
        <dbReference type="ChEBI" id="CHEBI:29105"/>
    </ligand>
</feature>
<feature type="binding site" evidence="6">
    <location>
        <position position="47"/>
    </location>
    <ligand>
        <name>Zn(2+)</name>
        <dbReference type="ChEBI" id="CHEBI:29105"/>
    </ligand>
</feature>
<dbReference type="EMBL" id="CP003326">
    <property type="protein sequence ID" value="AFS79427.1"/>
    <property type="molecule type" value="Genomic_DNA"/>
</dbReference>
<dbReference type="STRING" id="1128398.Curi_c24320"/>
<evidence type="ECO:0000313" key="7">
    <source>
        <dbReference type="EMBL" id="AFS79427.1"/>
    </source>
</evidence>
<dbReference type="HOGENOM" id="CLU_084253_3_0_9"/>
<evidence type="ECO:0000256" key="3">
    <source>
        <dbReference type="ARBA" id="ARBA00022723"/>
    </source>
</evidence>
<name>K0B2S3_GOTA9</name>
<dbReference type="eggNOG" id="COG0288">
    <property type="taxonomic scope" value="Bacteria"/>
</dbReference>
<evidence type="ECO:0000256" key="2">
    <source>
        <dbReference type="ARBA" id="ARBA00012925"/>
    </source>
</evidence>
<evidence type="ECO:0000313" key="8">
    <source>
        <dbReference type="Proteomes" id="UP000006094"/>
    </source>
</evidence>
<dbReference type="EC" id="4.2.1.1" evidence="2"/>
<dbReference type="InterPro" id="IPR001765">
    <property type="entry name" value="Carbonic_anhydrase"/>
</dbReference>
<dbReference type="Gene3D" id="3.40.1050.10">
    <property type="entry name" value="Carbonic anhydrase"/>
    <property type="match status" value="1"/>
</dbReference>
<keyword evidence="8" id="KW-1185">Reference proteome</keyword>
<dbReference type="PANTHER" id="PTHR43175">
    <property type="entry name" value="CARBONIC ANHYDRASE"/>
    <property type="match status" value="1"/>
</dbReference>
<feature type="binding site" evidence="6">
    <location>
        <position position="108"/>
    </location>
    <ligand>
        <name>Zn(2+)</name>
        <dbReference type="ChEBI" id="CHEBI:29105"/>
    </ligand>
</feature>
<protein>
    <recommendedName>
        <fullName evidence="2">carbonic anhydrase</fullName>
        <ecNumber evidence="2">4.2.1.1</ecNumber>
    </recommendedName>
</protein>
<dbReference type="PANTHER" id="PTHR43175:SF3">
    <property type="entry name" value="CARBON DISULFIDE HYDROLASE"/>
    <property type="match status" value="1"/>
</dbReference>
<dbReference type="SMART" id="SM00947">
    <property type="entry name" value="Pro_CA"/>
    <property type="match status" value="1"/>
</dbReference>
<sequence length="196" mass="21770">MLLIEEVRTMSALYEILKFNKDFVDNKEYEAFETTKYPDKKIVILSCMDTRLTELLPKALNIKNGDAKFIKNAGAVIAHPFGSIMRSILIALYELKAEEVFVIGHSGCGMSNVDPKAMIDSMIASGISKDTINTLEYSGINLNEWLHGFGCVYDSVKNTVEIIKNHPLMSPKVSVHGLIMDPKTGELDLVVDGNKN</sequence>
<comment type="cofactor">
    <cofactor evidence="6">
        <name>Zn(2+)</name>
        <dbReference type="ChEBI" id="CHEBI:29105"/>
    </cofactor>
    <text evidence="6">Binds 1 zinc ion per subunit.</text>
</comment>
<keyword evidence="7" id="KW-0456">Lyase</keyword>
<evidence type="ECO:0000256" key="6">
    <source>
        <dbReference type="PIRSR" id="PIRSR601765-1"/>
    </source>
</evidence>
<comment type="similarity">
    <text evidence="1">Belongs to the beta-class carbonic anhydrase family.</text>
</comment>
<dbReference type="SUPFAM" id="SSF53056">
    <property type="entry name" value="beta-carbonic anhydrase, cab"/>
    <property type="match status" value="1"/>
</dbReference>
<dbReference type="Proteomes" id="UP000006094">
    <property type="component" value="Chromosome"/>
</dbReference>
<accession>K0B2S3</accession>
<dbReference type="InterPro" id="IPR036874">
    <property type="entry name" value="Carbonic_anhydrase_sf"/>
</dbReference>
<comment type="catalytic activity">
    <reaction evidence="5">
        <text>hydrogencarbonate + H(+) = CO2 + H2O</text>
        <dbReference type="Rhea" id="RHEA:10748"/>
        <dbReference type="ChEBI" id="CHEBI:15377"/>
        <dbReference type="ChEBI" id="CHEBI:15378"/>
        <dbReference type="ChEBI" id="CHEBI:16526"/>
        <dbReference type="ChEBI" id="CHEBI:17544"/>
        <dbReference type="EC" id="4.2.1.1"/>
    </reaction>
</comment>
<dbReference type="Pfam" id="PF00484">
    <property type="entry name" value="Pro_CA"/>
    <property type="match status" value="1"/>
</dbReference>
<organism evidence="7 8">
    <name type="scientific">Gottschalkia acidurici (strain ATCC 7906 / DSM 604 / BCRC 14475 / CIP 104303 / KCTC 5404 / NCIMB 10678 / 9a)</name>
    <name type="common">Clostridium acidurici</name>
    <dbReference type="NCBI Taxonomy" id="1128398"/>
    <lineage>
        <taxon>Bacteria</taxon>
        <taxon>Bacillati</taxon>
        <taxon>Bacillota</taxon>
        <taxon>Tissierellia</taxon>
        <taxon>Tissierellales</taxon>
        <taxon>Gottschalkiaceae</taxon>
        <taxon>Gottschalkia</taxon>
    </lineage>
</organism>
<evidence type="ECO:0000256" key="4">
    <source>
        <dbReference type="ARBA" id="ARBA00022833"/>
    </source>
</evidence>
<dbReference type="GO" id="GO:0008270">
    <property type="term" value="F:zinc ion binding"/>
    <property type="evidence" value="ECO:0007669"/>
    <property type="project" value="InterPro"/>
</dbReference>
<proteinExistence type="inferred from homology"/>
<dbReference type="KEGG" id="cad:Curi_c24320"/>
<evidence type="ECO:0000256" key="1">
    <source>
        <dbReference type="ARBA" id="ARBA00006217"/>
    </source>
</evidence>
<keyword evidence="4 6" id="KW-0862">Zinc</keyword>